<keyword evidence="2" id="KW-1185">Reference proteome</keyword>
<protein>
    <submittedName>
        <fullName evidence="1">Uncharacterized protein</fullName>
    </submittedName>
</protein>
<gene>
    <name evidence="1" type="ORF">F8M41_001918</name>
</gene>
<sequence length="67" mass="7196">MEFYSGILCLSVGIDSDWVVFAHGVSTKSSLIVSRDKEVSNSANDSGLVGYVLIRVNDQDSCQTGPQ</sequence>
<name>A0A8H3XED4_GIGMA</name>
<reference evidence="1 2" key="1">
    <citation type="journal article" date="2019" name="Environ. Microbiol.">
        <title>At the nexus of three kingdoms: the genome of the mycorrhizal fungus Gigaspora margarita provides insights into plant, endobacterial and fungal interactions.</title>
        <authorList>
            <person name="Venice F."/>
            <person name="Ghignone S."/>
            <person name="Salvioli di Fossalunga A."/>
            <person name="Amselem J."/>
            <person name="Novero M."/>
            <person name="Xianan X."/>
            <person name="Sedzielewska Toro K."/>
            <person name="Morin E."/>
            <person name="Lipzen A."/>
            <person name="Grigoriev I.V."/>
            <person name="Henrissat B."/>
            <person name="Martin F.M."/>
            <person name="Bonfante P."/>
        </authorList>
    </citation>
    <scope>NUCLEOTIDE SEQUENCE [LARGE SCALE GENOMIC DNA]</scope>
    <source>
        <strain evidence="1 2">BEG34</strain>
    </source>
</reference>
<comment type="caution">
    <text evidence="1">The sequence shown here is derived from an EMBL/GenBank/DDBJ whole genome shotgun (WGS) entry which is preliminary data.</text>
</comment>
<dbReference type="EMBL" id="WTPW01001160">
    <property type="protein sequence ID" value="KAF0452279.1"/>
    <property type="molecule type" value="Genomic_DNA"/>
</dbReference>
<proteinExistence type="predicted"/>
<organism evidence="1 2">
    <name type="scientific">Gigaspora margarita</name>
    <dbReference type="NCBI Taxonomy" id="4874"/>
    <lineage>
        <taxon>Eukaryota</taxon>
        <taxon>Fungi</taxon>
        <taxon>Fungi incertae sedis</taxon>
        <taxon>Mucoromycota</taxon>
        <taxon>Glomeromycotina</taxon>
        <taxon>Glomeromycetes</taxon>
        <taxon>Diversisporales</taxon>
        <taxon>Gigasporaceae</taxon>
        <taxon>Gigaspora</taxon>
    </lineage>
</organism>
<dbReference type="Proteomes" id="UP000439903">
    <property type="component" value="Unassembled WGS sequence"/>
</dbReference>
<evidence type="ECO:0000313" key="2">
    <source>
        <dbReference type="Proteomes" id="UP000439903"/>
    </source>
</evidence>
<accession>A0A8H3XED4</accession>
<dbReference type="AlphaFoldDB" id="A0A8H3XED4"/>
<evidence type="ECO:0000313" key="1">
    <source>
        <dbReference type="EMBL" id="KAF0452279.1"/>
    </source>
</evidence>